<dbReference type="Gene3D" id="3.20.20.70">
    <property type="entry name" value="Aldolase class I"/>
    <property type="match status" value="1"/>
</dbReference>
<dbReference type="EMBL" id="JAKGUD010000001">
    <property type="protein sequence ID" value="MCF4141536.1"/>
    <property type="molecule type" value="Genomic_DNA"/>
</dbReference>
<comment type="catalytic activity">
    <reaction evidence="1 9">
        <text>1-(5-phospho-beta-D-ribosyl)-5-[(5-phospho-beta-D-ribosylamino)methylideneamino]imidazole-4-carboxamide = 5-[(5-phospho-1-deoxy-D-ribulos-1-ylimino)methylamino]-1-(5-phospho-beta-D-ribosyl)imidazole-4-carboxamide</text>
        <dbReference type="Rhea" id="RHEA:15469"/>
        <dbReference type="ChEBI" id="CHEBI:58435"/>
        <dbReference type="ChEBI" id="CHEBI:58525"/>
        <dbReference type="EC" id="5.3.1.16"/>
    </reaction>
</comment>
<dbReference type="InterPro" id="IPR006062">
    <property type="entry name" value="His_biosynth"/>
</dbReference>
<dbReference type="PANTHER" id="PTHR43090:SF2">
    <property type="entry name" value="1-(5-PHOSPHORIBOSYL)-5-[(5-PHOSPHORIBOSYLAMINO)METHYLIDENEAMINO] IMIDAZOLE-4-CARBOXAMIDE ISOMERASE"/>
    <property type="match status" value="1"/>
</dbReference>
<keyword evidence="7 9" id="KW-0368">Histidine biosynthesis</keyword>
<evidence type="ECO:0000256" key="3">
    <source>
        <dbReference type="ARBA" id="ARBA00005133"/>
    </source>
</evidence>
<feature type="active site" description="Proton donor" evidence="9">
    <location>
        <position position="130"/>
    </location>
</feature>
<evidence type="ECO:0000256" key="9">
    <source>
        <dbReference type="HAMAP-Rule" id="MF_01014"/>
    </source>
</evidence>
<evidence type="ECO:0000256" key="8">
    <source>
        <dbReference type="ARBA" id="ARBA00023235"/>
    </source>
</evidence>
<protein>
    <recommendedName>
        <fullName evidence="9">1-(5-phosphoribosyl)-5-[(5-phosphoribosylamino)methylideneamino] imidazole-4-carboxamide isomerase</fullName>
        <ecNumber evidence="9">5.3.1.16</ecNumber>
    </recommendedName>
    <alternativeName>
        <fullName evidence="9">Phosphoribosylformimino-5-aminoimidazole carboxamide ribotide isomerase</fullName>
    </alternativeName>
</protein>
<dbReference type="CDD" id="cd04732">
    <property type="entry name" value="HisA"/>
    <property type="match status" value="1"/>
</dbReference>
<dbReference type="Pfam" id="PF00977">
    <property type="entry name" value="His_biosynth"/>
    <property type="match status" value="1"/>
</dbReference>
<name>A0ABS9ELY6_9BACT</name>
<evidence type="ECO:0000256" key="1">
    <source>
        <dbReference type="ARBA" id="ARBA00000901"/>
    </source>
</evidence>
<evidence type="ECO:0000313" key="12">
    <source>
        <dbReference type="Proteomes" id="UP001200430"/>
    </source>
</evidence>
<organism evidence="11 12">
    <name type="scientific">Dethiosulfovibrio marinus</name>
    <dbReference type="NCBI Taxonomy" id="133532"/>
    <lineage>
        <taxon>Bacteria</taxon>
        <taxon>Thermotogati</taxon>
        <taxon>Synergistota</taxon>
        <taxon>Synergistia</taxon>
        <taxon>Synergistales</taxon>
        <taxon>Dethiosulfovibrionaceae</taxon>
        <taxon>Dethiosulfovibrio</taxon>
    </lineage>
</organism>
<evidence type="ECO:0000313" key="11">
    <source>
        <dbReference type="EMBL" id="MCF4141536.1"/>
    </source>
</evidence>
<evidence type="ECO:0000256" key="4">
    <source>
        <dbReference type="ARBA" id="ARBA00009667"/>
    </source>
</evidence>
<comment type="caution">
    <text evidence="11">The sequence shown here is derived from an EMBL/GenBank/DDBJ whole genome shotgun (WGS) entry which is preliminary data.</text>
</comment>
<dbReference type="HAMAP" id="MF_01014">
    <property type="entry name" value="HisA"/>
    <property type="match status" value="1"/>
</dbReference>
<dbReference type="EC" id="5.3.1.16" evidence="9"/>
<dbReference type="RefSeq" id="WP_236097993.1">
    <property type="nucleotide sequence ID" value="NZ_JAKGUD010000001.1"/>
</dbReference>
<proteinExistence type="inferred from homology"/>
<dbReference type="GO" id="GO:0016853">
    <property type="term" value="F:isomerase activity"/>
    <property type="evidence" value="ECO:0007669"/>
    <property type="project" value="UniProtKB-KW"/>
</dbReference>
<keyword evidence="12" id="KW-1185">Reference proteome</keyword>
<comment type="pathway">
    <text evidence="3 9">Amino-acid biosynthesis; L-histidine biosynthesis; L-histidine from 5-phospho-alpha-D-ribose 1-diphosphate: step 4/9.</text>
</comment>
<evidence type="ECO:0000256" key="5">
    <source>
        <dbReference type="ARBA" id="ARBA00022490"/>
    </source>
</evidence>
<evidence type="ECO:0000256" key="2">
    <source>
        <dbReference type="ARBA" id="ARBA00004496"/>
    </source>
</evidence>
<dbReference type="InterPro" id="IPR013785">
    <property type="entry name" value="Aldolase_TIM"/>
</dbReference>
<keyword evidence="8 9" id="KW-0413">Isomerase</keyword>
<sequence length="239" mass="25712">MNKIEIFPAIDLYSRKVVRLTGGDFEKIKEYGDDPVETALSFAEAGARWIHLIDLEGAEKGSPVHLKELEKVAASTGLPVQYGGGLRTEEDVALALSSGAKRVYLGSLLFKGSPRTLWKRFGNSIVPSVDVKNGTVALSGWTEVTQLPPEEAITELLRIGYSTFLVTSVSRDGTASGPDLKLYENLTKTNGHILAAGGIRDKKDLSDLSKIGVSGAVLGKSIYEGTIDLREAVEEFGIC</sequence>
<dbReference type="SUPFAM" id="SSF51366">
    <property type="entry name" value="Ribulose-phoshate binding barrel"/>
    <property type="match status" value="1"/>
</dbReference>
<evidence type="ECO:0000256" key="7">
    <source>
        <dbReference type="ARBA" id="ARBA00023102"/>
    </source>
</evidence>
<keyword evidence="5 9" id="KW-0963">Cytoplasm</keyword>
<gene>
    <name evidence="9" type="primary">hisA</name>
    <name evidence="11" type="ORF">L2W38_01720</name>
</gene>
<accession>A0ABS9ELY6</accession>
<dbReference type="PANTHER" id="PTHR43090">
    <property type="entry name" value="1-(5-PHOSPHORIBOSYL)-5-[(5-PHOSPHORIBOSYLAMINO)METHYLIDENEAMINO] IMIDAZOLE-4-CARBOXAMIDE ISOMERASE"/>
    <property type="match status" value="1"/>
</dbReference>
<reference evidence="11 12" key="1">
    <citation type="submission" date="2022-01" db="EMBL/GenBank/DDBJ databases">
        <title>Dethiosulfovibrio faecalis sp. nov., a novel proteolytic, non-sulfur-reducing bacterium isolated from a marine aquaculture solid waste bioreactor.</title>
        <authorList>
            <person name="Grabowski S."/>
            <person name="Apolinario E."/>
            <person name="Schneider N."/>
            <person name="Marshall C.W."/>
            <person name="Sowers K.R."/>
        </authorList>
    </citation>
    <scope>NUCLEOTIDE SEQUENCE [LARGE SCALE GENOMIC DNA]</scope>
    <source>
        <strain evidence="11 12">DSM 12537</strain>
    </source>
</reference>
<keyword evidence="6 9" id="KW-0028">Amino-acid biosynthesis</keyword>
<evidence type="ECO:0000256" key="6">
    <source>
        <dbReference type="ARBA" id="ARBA00022605"/>
    </source>
</evidence>
<dbReference type="Proteomes" id="UP001200430">
    <property type="component" value="Unassembled WGS sequence"/>
</dbReference>
<evidence type="ECO:0000256" key="10">
    <source>
        <dbReference type="RuleBase" id="RU003657"/>
    </source>
</evidence>
<comment type="subcellular location">
    <subcellularLocation>
        <location evidence="2 9">Cytoplasm</location>
    </subcellularLocation>
</comment>
<dbReference type="InterPro" id="IPR044524">
    <property type="entry name" value="Isoase_HisA-like"/>
</dbReference>
<dbReference type="InterPro" id="IPR011060">
    <property type="entry name" value="RibuloseP-bd_barrel"/>
</dbReference>
<dbReference type="InterPro" id="IPR023016">
    <property type="entry name" value="HisA/PriA"/>
</dbReference>
<comment type="similarity">
    <text evidence="4 9 10">Belongs to the HisA/HisF family.</text>
</comment>
<feature type="active site" description="Proton acceptor" evidence="9">
    <location>
        <position position="11"/>
    </location>
</feature>